<gene>
    <name evidence="6" type="ORF">CLG85_009595</name>
    <name evidence="7" type="ORF">CLG85_17815</name>
</gene>
<dbReference type="InterPro" id="IPR000086">
    <property type="entry name" value="NUDIX_hydrolase_dom"/>
</dbReference>
<reference evidence="7" key="1">
    <citation type="submission" date="2017-09" db="EMBL/GenBank/DDBJ databases">
        <title>Yangia sp. SAOS 153D whole genome sequencing.</title>
        <authorList>
            <person name="Verma A."/>
            <person name="Krishnamurthi S."/>
        </authorList>
    </citation>
    <scope>NUCLEOTIDE SEQUENCE [LARGE SCALE GENOMIC DNA]</scope>
    <source>
        <strain evidence="7">SAOS 153D</strain>
    </source>
</reference>
<dbReference type="GO" id="GO:1901907">
    <property type="term" value="P:diadenosine pentaphosphate catabolic process"/>
    <property type="evidence" value="ECO:0007669"/>
    <property type="project" value="TreeGrafter"/>
</dbReference>
<accession>A0A2A3JU36</accession>
<reference evidence="6" key="3">
    <citation type="submission" date="2024-05" db="EMBL/GenBank/DDBJ databases">
        <title>Yangia mangrovi SAOS 153D genome.</title>
        <authorList>
            <person name="Verma A."/>
            <person name="Pal Y."/>
            <person name="Sundharam S."/>
            <person name="Bisht B."/>
            <person name="Srinivasan K."/>
        </authorList>
    </citation>
    <scope>NUCLEOTIDE SEQUENCE</scope>
    <source>
        <strain evidence="6">SAOS 153D</strain>
    </source>
</reference>
<dbReference type="EMBL" id="NTHN02000014">
    <property type="protein sequence ID" value="MCT4370559.1"/>
    <property type="molecule type" value="Genomic_DNA"/>
</dbReference>
<evidence type="ECO:0000313" key="7">
    <source>
        <dbReference type="EMBL" id="PBD17860.1"/>
    </source>
</evidence>
<reference evidence="8" key="2">
    <citation type="submission" date="2023-07" db="EMBL/GenBank/DDBJ databases">
        <title>Yangia mangrovi SAOS 153D genome.</title>
        <authorList>
            <person name="Verma A."/>
            <person name="Pal Y."/>
            <person name="Sundharam S."/>
            <person name="Bisht B."/>
            <person name="Srinivasan K."/>
        </authorList>
    </citation>
    <scope>NUCLEOTIDE SEQUENCE [LARGE SCALE GENOMIC DNA]</scope>
    <source>
        <strain evidence="8">SAOS 153D</strain>
    </source>
</reference>
<evidence type="ECO:0000256" key="1">
    <source>
        <dbReference type="ARBA" id="ARBA00001946"/>
    </source>
</evidence>
<evidence type="ECO:0000256" key="2">
    <source>
        <dbReference type="ARBA" id="ARBA00022723"/>
    </source>
</evidence>
<dbReference type="RefSeq" id="WP_095883464.1">
    <property type="nucleotide sequence ID" value="NZ_NTHN02000014.1"/>
</dbReference>
<sequence length="161" mass="17947">MFRNLWHKVIGPAFRRPPRFQVAAMCYRHADCPEGLEVLLITSRDTGRWVLPKGWPKAGLDSAGAALEEAWEEAGVVFGSGDTAEIGSYRYQKRLDGGLPLDTVVFVYAAEVRALSDDYPEAGQRERRWVLPREAARMVDEPGLQALLARVPSLLPQPEIS</sequence>
<dbReference type="SUPFAM" id="SSF55811">
    <property type="entry name" value="Nudix"/>
    <property type="match status" value="1"/>
</dbReference>
<dbReference type="GO" id="GO:0008486">
    <property type="term" value="F:diphosphoinositol-polyphosphate diphosphatase activity"/>
    <property type="evidence" value="ECO:0007669"/>
    <property type="project" value="TreeGrafter"/>
</dbReference>
<evidence type="ECO:0000313" key="8">
    <source>
        <dbReference type="Proteomes" id="UP000217448"/>
    </source>
</evidence>
<comment type="cofactor">
    <cofactor evidence="1">
        <name>Mg(2+)</name>
        <dbReference type="ChEBI" id="CHEBI:18420"/>
    </cofactor>
</comment>
<dbReference type="PANTHER" id="PTHR12629">
    <property type="entry name" value="DIPHOSPHOINOSITOL POLYPHOSPHATE PHOSPHOHYDROLASE"/>
    <property type="match status" value="1"/>
</dbReference>
<dbReference type="EMBL" id="NTHN01000311">
    <property type="protein sequence ID" value="PBD17860.1"/>
    <property type="molecule type" value="Genomic_DNA"/>
</dbReference>
<dbReference type="GO" id="GO:1901911">
    <property type="term" value="P:adenosine 5'-(hexahydrogen pentaphosphate) catabolic process"/>
    <property type="evidence" value="ECO:0007669"/>
    <property type="project" value="TreeGrafter"/>
</dbReference>
<dbReference type="GO" id="GO:0034431">
    <property type="term" value="F:bis(5'-adenosyl)-hexaphosphatase activity"/>
    <property type="evidence" value="ECO:0007669"/>
    <property type="project" value="TreeGrafter"/>
</dbReference>
<dbReference type="GO" id="GO:0034432">
    <property type="term" value="F:bis(5'-adenosyl)-pentaphosphatase activity"/>
    <property type="evidence" value="ECO:0007669"/>
    <property type="project" value="TreeGrafter"/>
</dbReference>
<dbReference type="GO" id="GO:0071543">
    <property type="term" value="P:diphosphoinositol polyphosphate metabolic process"/>
    <property type="evidence" value="ECO:0007669"/>
    <property type="project" value="TreeGrafter"/>
</dbReference>
<evidence type="ECO:0000256" key="4">
    <source>
        <dbReference type="ARBA" id="ARBA00022842"/>
    </source>
</evidence>
<keyword evidence="4" id="KW-0460">Magnesium</keyword>
<keyword evidence="8" id="KW-1185">Reference proteome</keyword>
<dbReference type="InterPro" id="IPR047198">
    <property type="entry name" value="DDP-like_NUDIX"/>
</dbReference>
<keyword evidence="2" id="KW-0479">Metal-binding</keyword>
<name>A0A2A3JU36_9RHOB</name>
<evidence type="ECO:0000313" key="6">
    <source>
        <dbReference type="EMBL" id="MCT4370559.1"/>
    </source>
</evidence>
<comment type="caution">
    <text evidence="7">The sequence shown here is derived from an EMBL/GenBank/DDBJ whole genome shotgun (WGS) entry which is preliminary data.</text>
</comment>
<keyword evidence="3 7" id="KW-0378">Hydrolase</keyword>
<dbReference type="Proteomes" id="UP000217448">
    <property type="component" value="Unassembled WGS sequence"/>
</dbReference>
<dbReference type="Pfam" id="PF00293">
    <property type="entry name" value="NUDIX"/>
    <property type="match status" value="1"/>
</dbReference>
<dbReference type="CDD" id="cd04666">
    <property type="entry name" value="NUDIX_DIPP2_like_Nudt4"/>
    <property type="match status" value="1"/>
</dbReference>
<proteinExistence type="predicted"/>
<protein>
    <submittedName>
        <fullName evidence="7">NUDIX hydrolase</fullName>
    </submittedName>
</protein>
<feature type="domain" description="Nudix hydrolase" evidence="5">
    <location>
        <begin position="17"/>
        <end position="151"/>
    </location>
</feature>
<dbReference type="InterPro" id="IPR015797">
    <property type="entry name" value="NUDIX_hydrolase-like_dom_sf"/>
</dbReference>
<dbReference type="GO" id="GO:0005737">
    <property type="term" value="C:cytoplasm"/>
    <property type="evidence" value="ECO:0007669"/>
    <property type="project" value="TreeGrafter"/>
</dbReference>
<dbReference type="PANTHER" id="PTHR12629:SF0">
    <property type="entry name" value="DIPHOSPHOINOSITOL-POLYPHOSPHATE DIPHOSPHATASE"/>
    <property type="match status" value="1"/>
</dbReference>
<evidence type="ECO:0000256" key="3">
    <source>
        <dbReference type="ARBA" id="ARBA00022801"/>
    </source>
</evidence>
<evidence type="ECO:0000259" key="5">
    <source>
        <dbReference type="PROSITE" id="PS51462"/>
    </source>
</evidence>
<dbReference type="GO" id="GO:1901909">
    <property type="term" value="P:diadenosine hexaphosphate catabolic process"/>
    <property type="evidence" value="ECO:0007669"/>
    <property type="project" value="TreeGrafter"/>
</dbReference>
<dbReference type="GO" id="GO:0000298">
    <property type="term" value="F:endopolyphosphatase activity"/>
    <property type="evidence" value="ECO:0007669"/>
    <property type="project" value="TreeGrafter"/>
</dbReference>
<organism evidence="7">
    <name type="scientific">Alloyangia mangrovi</name>
    <dbReference type="NCBI Taxonomy" id="1779329"/>
    <lineage>
        <taxon>Bacteria</taxon>
        <taxon>Pseudomonadati</taxon>
        <taxon>Pseudomonadota</taxon>
        <taxon>Alphaproteobacteria</taxon>
        <taxon>Rhodobacterales</taxon>
        <taxon>Roseobacteraceae</taxon>
        <taxon>Alloyangia</taxon>
    </lineage>
</organism>
<dbReference type="PROSITE" id="PS51462">
    <property type="entry name" value="NUDIX"/>
    <property type="match status" value="1"/>
</dbReference>
<dbReference type="OrthoDB" id="7066910at2"/>
<dbReference type="Gene3D" id="3.90.79.10">
    <property type="entry name" value="Nucleoside Triphosphate Pyrophosphohydrolase"/>
    <property type="match status" value="1"/>
</dbReference>
<dbReference type="AlphaFoldDB" id="A0A2A3JU36"/>
<dbReference type="GO" id="GO:0046872">
    <property type="term" value="F:metal ion binding"/>
    <property type="evidence" value="ECO:0007669"/>
    <property type="project" value="UniProtKB-KW"/>
</dbReference>